<feature type="region of interest" description="Disordered" evidence="1">
    <location>
        <begin position="28"/>
        <end position="65"/>
    </location>
</feature>
<gene>
    <name evidence="2" type="ORF">U9M48_000903</name>
</gene>
<accession>A0AAQ3PFP4</accession>
<sequence length="145" mass="15626">MLDEWHSAKRGDFGLASWATTGARWQMSKAMPGTSTRSSSTRAIPAPSPTSTTSASSSSRSFPPGLRWSCVPKAHRCMAMERALVIRLRCGARTLSRASERPSVAASPRPCTFCMQSEDARLPALPPRMYGTMSTDAAFCASVHS</sequence>
<evidence type="ECO:0000256" key="1">
    <source>
        <dbReference type="SAM" id="MobiDB-lite"/>
    </source>
</evidence>
<name>A0AAQ3PFP4_PASNO</name>
<organism evidence="2 3">
    <name type="scientific">Paspalum notatum var. saurae</name>
    <dbReference type="NCBI Taxonomy" id="547442"/>
    <lineage>
        <taxon>Eukaryota</taxon>
        <taxon>Viridiplantae</taxon>
        <taxon>Streptophyta</taxon>
        <taxon>Embryophyta</taxon>
        <taxon>Tracheophyta</taxon>
        <taxon>Spermatophyta</taxon>
        <taxon>Magnoliopsida</taxon>
        <taxon>Liliopsida</taxon>
        <taxon>Poales</taxon>
        <taxon>Poaceae</taxon>
        <taxon>PACMAD clade</taxon>
        <taxon>Panicoideae</taxon>
        <taxon>Andropogonodae</taxon>
        <taxon>Paspaleae</taxon>
        <taxon>Paspalinae</taxon>
        <taxon>Paspalum</taxon>
    </lineage>
</organism>
<dbReference type="Proteomes" id="UP001341281">
    <property type="component" value="Chromosome 01"/>
</dbReference>
<feature type="compositionally biased region" description="Low complexity" evidence="1">
    <location>
        <begin position="37"/>
        <end position="61"/>
    </location>
</feature>
<reference evidence="2 3" key="1">
    <citation type="submission" date="2024-02" db="EMBL/GenBank/DDBJ databases">
        <title>High-quality chromosome-scale genome assembly of Pensacola bahiagrass (Paspalum notatum Flugge var. saurae).</title>
        <authorList>
            <person name="Vega J.M."/>
            <person name="Podio M."/>
            <person name="Orjuela J."/>
            <person name="Siena L.A."/>
            <person name="Pessino S.C."/>
            <person name="Combes M.C."/>
            <person name="Mariac C."/>
            <person name="Albertini E."/>
            <person name="Pupilli F."/>
            <person name="Ortiz J.P.A."/>
            <person name="Leblanc O."/>
        </authorList>
    </citation>
    <scope>NUCLEOTIDE SEQUENCE [LARGE SCALE GENOMIC DNA]</scope>
    <source>
        <strain evidence="2">R1</strain>
        <tissue evidence="2">Leaf</tissue>
    </source>
</reference>
<dbReference type="AlphaFoldDB" id="A0AAQ3PFP4"/>
<dbReference type="EMBL" id="CP144745">
    <property type="protein sequence ID" value="WVZ49557.1"/>
    <property type="molecule type" value="Genomic_DNA"/>
</dbReference>
<evidence type="ECO:0000313" key="2">
    <source>
        <dbReference type="EMBL" id="WVZ49557.1"/>
    </source>
</evidence>
<evidence type="ECO:0000313" key="3">
    <source>
        <dbReference type="Proteomes" id="UP001341281"/>
    </source>
</evidence>
<protein>
    <submittedName>
        <fullName evidence="2">Uncharacterized protein</fullName>
    </submittedName>
</protein>
<proteinExistence type="predicted"/>
<keyword evidence="3" id="KW-1185">Reference proteome</keyword>